<dbReference type="EnsemblPlants" id="Solyc10g076850.1.1">
    <property type="protein sequence ID" value="Solyc10g076850.1.1"/>
    <property type="gene ID" value="Solyc10g076850.1"/>
</dbReference>
<reference evidence="1" key="2">
    <citation type="submission" date="2015-06" db="UniProtKB">
        <authorList>
            <consortium name="EnsemblPlants"/>
        </authorList>
    </citation>
    <scope>IDENTIFICATION</scope>
    <source>
        <strain evidence="1">cv. Heinz 1706</strain>
    </source>
</reference>
<dbReference type="InParanoid" id="K4D227"/>
<reference evidence="1" key="1">
    <citation type="journal article" date="2012" name="Nature">
        <title>The tomato genome sequence provides insights into fleshy fruit evolution.</title>
        <authorList>
            <consortium name="Tomato Genome Consortium"/>
        </authorList>
    </citation>
    <scope>NUCLEOTIDE SEQUENCE [LARGE SCALE GENOMIC DNA]</scope>
    <source>
        <strain evidence="1">cv. Heinz 1706</strain>
    </source>
</reference>
<name>K4D227_SOLLC</name>
<dbReference type="AlphaFoldDB" id="K4D227"/>
<evidence type="ECO:0000313" key="1">
    <source>
        <dbReference type="EnsemblPlants" id="Solyc10g076850.1.1"/>
    </source>
</evidence>
<dbReference type="Proteomes" id="UP000004994">
    <property type="component" value="Chromosome 10"/>
</dbReference>
<dbReference type="HOGENOM" id="CLU_3413525_0_0_1"/>
<organism evidence="1">
    <name type="scientific">Solanum lycopersicum</name>
    <name type="common">Tomato</name>
    <name type="synonym">Lycopersicon esculentum</name>
    <dbReference type="NCBI Taxonomy" id="4081"/>
    <lineage>
        <taxon>Eukaryota</taxon>
        <taxon>Viridiplantae</taxon>
        <taxon>Streptophyta</taxon>
        <taxon>Embryophyta</taxon>
        <taxon>Tracheophyta</taxon>
        <taxon>Spermatophyta</taxon>
        <taxon>Magnoliopsida</taxon>
        <taxon>eudicotyledons</taxon>
        <taxon>Gunneridae</taxon>
        <taxon>Pentapetalae</taxon>
        <taxon>asterids</taxon>
        <taxon>lamiids</taxon>
        <taxon>Solanales</taxon>
        <taxon>Solanaceae</taxon>
        <taxon>Solanoideae</taxon>
        <taxon>Solaneae</taxon>
        <taxon>Solanum</taxon>
        <taxon>Solanum subgen. Lycopersicon</taxon>
    </lineage>
</organism>
<dbReference type="Gramene" id="Solyc10g076850.1.1">
    <property type="protein sequence ID" value="Solyc10g076850.1.1"/>
    <property type="gene ID" value="Solyc10g076850.1"/>
</dbReference>
<accession>K4D227</accession>
<evidence type="ECO:0000313" key="2">
    <source>
        <dbReference type="Proteomes" id="UP000004994"/>
    </source>
</evidence>
<dbReference type="PaxDb" id="4081-Solyc10g076850.1.1"/>
<protein>
    <submittedName>
        <fullName evidence="1">Uncharacterized protein</fullName>
    </submittedName>
</protein>
<keyword evidence="2" id="KW-1185">Reference proteome</keyword>
<proteinExistence type="predicted"/>
<sequence length="28" mass="3578">MEYFLSEVWYDLLRAIKYFFLFLKFGHT</sequence>